<keyword evidence="3" id="KW-0804">Transcription</keyword>
<dbReference type="SUPFAM" id="SSF53822">
    <property type="entry name" value="Periplasmic binding protein-like I"/>
    <property type="match status" value="1"/>
</dbReference>
<protein>
    <submittedName>
        <fullName evidence="5">LacI family DNA-binding transcriptional regulator</fullName>
    </submittedName>
</protein>
<dbReference type="InterPro" id="IPR046335">
    <property type="entry name" value="LacI/GalR-like_sensor"/>
</dbReference>
<evidence type="ECO:0000313" key="6">
    <source>
        <dbReference type="Proteomes" id="UP000594468"/>
    </source>
</evidence>
<dbReference type="CDD" id="cd06267">
    <property type="entry name" value="PBP1_LacI_sugar_binding-like"/>
    <property type="match status" value="1"/>
</dbReference>
<dbReference type="EMBL" id="CP062983">
    <property type="protein sequence ID" value="QPC84143.1"/>
    <property type="molecule type" value="Genomic_DNA"/>
</dbReference>
<evidence type="ECO:0000256" key="3">
    <source>
        <dbReference type="ARBA" id="ARBA00023163"/>
    </source>
</evidence>
<evidence type="ECO:0000256" key="1">
    <source>
        <dbReference type="ARBA" id="ARBA00023015"/>
    </source>
</evidence>
<dbReference type="InterPro" id="IPR000843">
    <property type="entry name" value="HTH_LacI"/>
</dbReference>
<dbReference type="InterPro" id="IPR010982">
    <property type="entry name" value="Lambda_DNA-bd_dom_sf"/>
</dbReference>
<evidence type="ECO:0000313" key="5">
    <source>
        <dbReference type="EMBL" id="QPC84143.1"/>
    </source>
</evidence>
<dbReference type="PANTHER" id="PTHR30146">
    <property type="entry name" value="LACI-RELATED TRANSCRIPTIONAL REPRESSOR"/>
    <property type="match status" value="1"/>
</dbReference>
<dbReference type="SUPFAM" id="SSF47413">
    <property type="entry name" value="lambda repressor-like DNA-binding domains"/>
    <property type="match status" value="1"/>
</dbReference>
<evidence type="ECO:0000256" key="2">
    <source>
        <dbReference type="ARBA" id="ARBA00023125"/>
    </source>
</evidence>
<evidence type="ECO:0000259" key="4">
    <source>
        <dbReference type="PROSITE" id="PS50932"/>
    </source>
</evidence>
<dbReference type="InterPro" id="IPR028082">
    <property type="entry name" value="Peripla_BP_I"/>
</dbReference>
<sequence>MSKVPTLRDVAEYADVSLGTASRALNNKNNVLPETRSRVLRAASDLGYKLQIRVPSAVTSKLNTIGVIVKRDPRDILEVDQFSYGVLSGIEDECRRLGLNAMFSTVPVDIYSHALDTSPILNEPSVDGLVIVGAVFDDAELCDQLPRKMPIVFVDGAACCKQFDSVLVDNYTSAYDMVSYLISKGHQKIALIGSALQDNEHPSIRARRLGYQQALRDHDLYNPAYMVKSSLLKHIARESTRDLLNEYPDVTAIFACIDLIAFEIMEEIKDMGLSVPDDISVVGFDDVASAAKTIPSLTTVHVDRALMGVLAVRRLYDRATSMDGVSVKTVIGTRMILRDSVKSRVLSKKQHIDRC</sequence>
<accession>A0A7S8ECD5</accession>
<reference evidence="5 6" key="1">
    <citation type="submission" date="2020-02" db="EMBL/GenBank/DDBJ databases">
        <authorList>
            <person name="Zheng R.K."/>
            <person name="Sun C.M."/>
        </authorList>
    </citation>
    <scope>NUCLEOTIDE SEQUENCE [LARGE SCALE GENOMIC DNA]</scope>
    <source>
        <strain evidence="6">rifampicinis</strain>
    </source>
</reference>
<proteinExistence type="predicted"/>
<dbReference type="CDD" id="cd01392">
    <property type="entry name" value="HTH_LacI"/>
    <property type="match status" value="1"/>
</dbReference>
<dbReference type="PANTHER" id="PTHR30146:SF109">
    <property type="entry name" value="HTH-TYPE TRANSCRIPTIONAL REGULATOR GALS"/>
    <property type="match status" value="1"/>
</dbReference>
<dbReference type="PROSITE" id="PS50932">
    <property type="entry name" value="HTH_LACI_2"/>
    <property type="match status" value="1"/>
</dbReference>
<dbReference type="AlphaFoldDB" id="A0A7S8ECD5"/>
<dbReference type="Proteomes" id="UP000594468">
    <property type="component" value="Chromosome"/>
</dbReference>
<feature type="domain" description="HTH lacI-type" evidence="4">
    <location>
        <begin position="5"/>
        <end position="64"/>
    </location>
</feature>
<dbReference type="KEGG" id="pmet:G4Y79_07155"/>
<keyword evidence="2 5" id="KW-0238">DNA-binding</keyword>
<gene>
    <name evidence="5" type="ORF">G4Y79_07155</name>
</gene>
<keyword evidence="1" id="KW-0805">Transcription regulation</keyword>
<dbReference type="GO" id="GO:0003700">
    <property type="term" value="F:DNA-binding transcription factor activity"/>
    <property type="evidence" value="ECO:0007669"/>
    <property type="project" value="TreeGrafter"/>
</dbReference>
<organism evidence="5 6">
    <name type="scientific">Phototrophicus methaneseepsis</name>
    <dbReference type="NCBI Taxonomy" id="2710758"/>
    <lineage>
        <taxon>Bacteria</taxon>
        <taxon>Bacillati</taxon>
        <taxon>Chloroflexota</taxon>
        <taxon>Candidatus Thermofontia</taxon>
        <taxon>Phototrophicales</taxon>
        <taxon>Phototrophicaceae</taxon>
        <taxon>Phototrophicus</taxon>
    </lineage>
</organism>
<dbReference type="PROSITE" id="PS00356">
    <property type="entry name" value="HTH_LACI_1"/>
    <property type="match status" value="1"/>
</dbReference>
<dbReference type="Pfam" id="PF00356">
    <property type="entry name" value="LacI"/>
    <property type="match status" value="1"/>
</dbReference>
<keyword evidence="6" id="KW-1185">Reference proteome</keyword>
<name>A0A7S8ECD5_9CHLR</name>
<dbReference type="GO" id="GO:0000976">
    <property type="term" value="F:transcription cis-regulatory region binding"/>
    <property type="evidence" value="ECO:0007669"/>
    <property type="project" value="TreeGrafter"/>
</dbReference>
<dbReference type="Pfam" id="PF13377">
    <property type="entry name" value="Peripla_BP_3"/>
    <property type="match status" value="1"/>
</dbReference>
<dbReference type="SMART" id="SM00354">
    <property type="entry name" value="HTH_LACI"/>
    <property type="match status" value="1"/>
</dbReference>
<dbReference type="Gene3D" id="3.40.50.2300">
    <property type="match status" value="2"/>
</dbReference>
<dbReference type="Gene3D" id="1.10.260.40">
    <property type="entry name" value="lambda repressor-like DNA-binding domains"/>
    <property type="match status" value="1"/>
</dbReference>